<keyword evidence="4" id="KW-0963">Cytoplasm</keyword>
<protein>
    <recommendedName>
        <fullName evidence="3">type I protein arginine methyltransferase</fullName>
        <ecNumber evidence="3">2.1.1.319</ecNumber>
    </recommendedName>
</protein>
<keyword evidence="7 13" id="KW-0949">S-adenosyl-L-methionine</keyword>
<dbReference type="GO" id="GO:0005737">
    <property type="term" value="C:cytoplasm"/>
    <property type="evidence" value="ECO:0007669"/>
    <property type="project" value="UniProtKB-SubCell"/>
</dbReference>
<dbReference type="EC" id="2.1.1.319" evidence="3"/>
<feature type="domain" description="Protein arginine N-methyltransferase" evidence="14">
    <location>
        <begin position="130"/>
        <end position="278"/>
    </location>
</feature>
<dbReference type="GO" id="GO:0005634">
    <property type="term" value="C:nucleus"/>
    <property type="evidence" value="ECO:0007669"/>
    <property type="project" value="UniProtKB-SubCell"/>
</dbReference>
<feature type="non-terminal residue" evidence="15">
    <location>
        <position position="343"/>
    </location>
</feature>
<accession>A0A9N9IDT2</accession>
<evidence type="ECO:0000256" key="8">
    <source>
        <dbReference type="ARBA" id="ARBA00022853"/>
    </source>
</evidence>
<dbReference type="AlphaFoldDB" id="A0A9N9IDT2"/>
<keyword evidence="5 13" id="KW-0489">Methyltransferase</keyword>
<dbReference type="GO" id="GO:0035242">
    <property type="term" value="F:protein-arginine omega-N asymmetric methyltransferase activity"/>
    <property type="evidence" value="ECO:0007669"/>
    <property type="project" value="UniProtKB-EC"/>
</dbReference>
<evidence type="ECO:0000259" key="14">
    <source>
        <dbReference type="Pfam" id="PF22528"/>
    </source>
</evidence>
<gene>
    <name evidence="15" type="ORF">RFULGI_LOCUS12109</name>
</gene>
<dbReference type="OrthoDB" id="7848332at2759"/>
<evidence type="ECO:0000256" key="7">
    <source>
        <dbReference type="ARBA" id="ARBA00022691"/>
    </source>
</evidence>
<dbReference type="PROSITE" id="PS51678">
    <property type="entry name" value="SAM_MT_PRMT"/>
    <property type="match status" value="1"/>
</dbReference>
<dbReference type="PANTHER" id="PTHR11006">
    <property type="entry name" value="PROTEIN ARGININE N-METHYLTRANSFERASE"/>
    <property type="match status" value="1"/>
</dbReference>
<dbReference type="Proteomes" id="UP000789396">
    <property type="component" value="Unassembled WGS sequence"/>
</dbReference>
<keyword evidence="6 13" id="KW-0808">Transferase</keyword>
<keyword evidence="11" id="KW-0539">Nucleus</keyword>
<dbReference type="Pfam" id="PF22528">
    <property type="entry name" value="PRMT_C"/>
    <property type="match status" value="1"/>
</dbReference>
<evidence type="ECO:0000313" key="16">
    <source>
        <dbReference type="Proteomes" id="UP000789396"/>
    </source>
</evidence>
<comment type="caution">
    <text evidence="15">The sequence shown here is derived from an EMBL/GenBank/DDBJ whole genome shotgun (WGS) entry which is preliminary data.</text>
</comment>
<evidence type="ECO:0000256" key="4">
    <source>
        <dbReference type="ARBA" id="ARBA00022490"/>
    </source>
</evidence>
<organism evidence="15 16">
    <name type="scientific">Racocetra fulgida</name>
    <dbReference type="NCBI Taxonomy" id="60492"/>
    <lineage>
        <taxon>Eukaryota</taxon>
        <taxon>Fungi</taxon>
        <taxon>Fungi incertae sedis</taxon>
        <taxon>Mucoromycota</taxon>
        <taxon>Glomeromycotina</taxon>
        <taxon>Glomeromycetes</taxon>
        <taxon>Diversisporales</taxon>
        <taxon>Gigasporaceae</taxon>
        <taxon>Racocetra</taxon>
    </lineage>
</organism>
<evidence type="ECO:0000256" key="10">
    <source>
        <dbReference type="ARBA" id="ARBA00023163"/>
    </source>
</evidence>
<keyword evidence="16" id="KW-1185">Reference proteome</keyword>
<name>A0A9N9IDT2_9GLOM</name>
<evidence type="ECO:0000256" key="9">
    <source>
        <dbReference type="ARBA" id="ARBA00023015"/>
    </source>
</evidence>
<evidence type="ECO:0000256" key="3">
    <source>
        <dbReference type="ARBA" id="ARBA00011925"/>
    </source>
</evidence>
<reference evidence="15" key="1">
    <citation type="submission" date="2021-06" db="EMBL/GenBank/DDBJ databases">
        <authorList>
            <person name="Kallberg Y."/>
            <person name="Tangrot J."/>
            <person name="Rosling A."/>
        </authorList>
    </citation>
    <scope>NUCLEOTIDE SEQUENCE</scope>
    <source>
        <strain evidence="15">IN212</strain>
    </source>
</reference>
<evidence type="ECO:0000256" key="5">
    <source>
        <dbReference type="ARBA" id="ARBA00022603"/>
    </source>
</evidence>
<dbReference type="GO" id="GO:0032259">
    <property type="term" value="P:methylation"/>
    <property type="evidence" value="ECO:0007669"/>
    <property type="project" value="UniProtKB-KW"/>
</dbReference>
<dbReference type="Gene3D" id="3.40.50.150">
    <property type="entry name" value="Vaccinia Virus protein VP39"/>
    <property type="match status" value="1"/>
</dbReference>
<proteinExistence type="predicted"/>
<dbReference type="GO" id="GO:0070611">
    <property type="term" value="F:histone H3R2 methyltransferase activity"/>
    <property type="evidence" value="ECO:0007669"/>
    <property type="project" value="TreeGrafter"/>
</dbReference>
<dbReference type="InterPro" id="IPR055135">
    <property type="entry name" value="PRMT_dom"/>
</dbReference>
<sequence>MLSEADDPLVNGKIPSTEGRDPAYFSYYAMLQHQKVYAVEASQMAEKMRKLVETANAAESDGLAKNAFLKDKIEVIQAKIEDPDLPIPKVDTIISEPIGVLLIHERMLESYLYARDTYLKPGGTLFPSTGSIFLAPFSDAALWSETMGKARFWEQPSFYGVDLSALYSDAKDEMFGNFDPRTLIAQANPGGYVVDFYTVTMEELQDMTIPFIWQASYTGIIHGIAGWFDLHFSPPPSVPSGNTIAMSTGPAAERTHWQQVRFLLKEPLAVNAEAEIMVGEGQLTNPTIPLTSIYSLDFNRRRGKWRLHEQTYNYNYYPQSDNLFRPEYNCLYEPEHPLDTTVV</sequence>
<dbReference type="SUPFAM" id="SSF53335">
    <property type="entry name" value="S-adenosyl-L-methionine-dependent methyltransferases"/>
    <property type="match status" value="1"/>
</dbReference>
<comment type="subcellular location">
    <subcellularLocation>
        <location evidence="2">Cytoplasm</location>
    </subcellularLocation>
    <subcellularLocation>
        <location evidence="1">Nucleus</location>
    </subcellularLocation>
</comment>
<comment type="catalytic activity">
    <reaction evidence="12">
        <text>L-arginyl-[protein] + 2 S-adenosyl-L-methionine = N(omega),N(omega)-dimethyl-L-arginyl-[protein] + 2 S-adenosyl-L-homocysteine + 2 H(+)</text>
        <dbReference type="Rhea" id="RHEA:48096"/>
        <dbReference type="Rhea" id="RHEA-COMP:10532"/>
        <dbReference type="Rhea" id="RHEA-COMP:11991"/>
        <dbReference type="ChEBI" id="CHEBI:15378"/>
        <dbReference type="ChEBI" id="CHEBI:29965"/>
        <dbReference type="ChEBI" id="CHEBI:57856"/>
        <dbReference type="ChEBI" id="CHEBI:59789"/>
        <dbReference type="ChEBI" id="CHEBI:61897"/>
        <dbReference type="EC" id="2.1.1.319"/>
    </reaction>
</comment>
<evidence type="ECO:0000313" key="15">
    <source>
        <dbReference type="EMBL" id="CAG8730700.1"/>
    </source>
</evidence>
<dbReference type="EMBL" id="CAJVPZ010028224">
    <property type="protein sequence ID" value="CAG8730700.1"/>
    <property type="molecule type" value="Genomic_DNA"/>
</dbReference>
<evidence type="ECO:0000256" key="6">
    <source>
        <dbReference type="ARBA" id="ARBA00022679"/>
    </source>
</evidence>
<evidence type="ECO:0000256" key="12">
    <source>
        <dbReference type="ARBA" id="ARBA00049086"/>
    </source>
</evidence>
<dbReference type="PANTHER" id="PTHR11006:SF10">
    <property type="entry name" value="HISTONE-ARGININE METHYLTRANSFERASE CARMER-RELATED"/>
    <property type="match status" value="1"/>
</dbReference>
<keyword evidence="10" id="KW-0804">Transcription</keyword>
<keyword evidence="9" id="KW-0805">Transcription regulation</keyword>
<evidence type="ECO:0000256" key="1">
    <source>
        <dbReference type="ARBA" id="ARBA00004123"/>
    </source>
</evidence>
<dbReference type="InterPro" id="IPR029063">
    <property type="entry name" value="SAM-dependent_MTases_sf"/>
</dbReference>
<evidence type="ECO:0000256" key="13">
    <source>
        <dbReference type="PROSITE-ProRule" id="PRU01015"/>
    </source>
</evidence>
<evidence type="ECO:0000256" key="2">
    <source>
        <dbReference type="ARBA" id="ARBA00004496"/>
    </source>
</evidence>
<evidence type="ECO:0000256" key="11">
    <source>
        <dbReference type="ARBA" id="ARBA00023242"/>
    </source>
</evidence>
<keyword evidence="8" id="KW-0156">Chromatin regulator</keyword>
<dbReference type="Gene3D" id="2.70.160.11">
    <property type="entry name" value="Hnrnp arginine n-methyltransferase1"/>
    <property type="match status" value="1"/>
</dbReference>
<dbReference type="InterPro" id="IPR025799">
    <property type="entry name" value="Arg_MeTrfase"/>
</dbReference>